<feature type="compositionally biased region" description="Polar residues" evidence="1">
    <location>
        <begin position="151"/>
        <end position="167"/>
    </location>
</feature>
<keyword evidence="2" id="KW-0732">Signal</keyword>
<feature type="region of interest" description="Disordered" evidence="1">
    <location>
        <begin position="194"/>
        <end position="328"/>
    </location>
</feature>
<evidence type="ECO:0000256" key="2">
    <source>
        <dbReference type="SAM" id="SignalP"/>
    </source>
</evidence>
<protein>
    <submittedName>
        <fullName evidence="3">Uncharacterized protein</fullName>
    </submittedName>
</protein>
<sequence length="427" mass="44042">MIYLTRQLVVLLSCVASGTLSETTTVVVPGESTPRALIGNGYSDSLSPISTSPYAPGGATLAGHLSYDDHAPDSPQVLKGKTNTQGADSQSQRGPSIQGDIFNAVNYNSKLSTRDNEDGEAGTKKGGESNSGGGDITSEDKTSDTDTTASNHNSQGDSKQNGDTNKGVSIEQVNQNKVIGYAKLSDLDQANVAVSTGGSASSKDGTGDGDQSKDKANSKDSNRDSYRGSKSTSNRGSTSNSNSNSASNRGANSKSSSNRGSSTGSRAGYGSSARDSRGTATGSSRGSAEPRNGSPYSGFNSRSSRGANNDFNKRDSGYHADNSDDNEQVSPAEYNRLWDLLGLFAGGTSVQRERTPSVSTLTTVHILDNAVTFEVSETTAALVDAADSTAGDVIHVVEASYTAGASRAGLNIGLYLAVLVVVSMTVF</sequence>
<feature type="compositionally biased region" description="Low complexity" evidence="1">
    <location>
        <begin position="228"/>
        <end position="268"/>
    </location>
</feature>
<feature type="chain" id="PRO_5005217398" evidence="2">
    <location>
        <begin position="22"/>
        <end position="427"/>
    </location>
</feature>
<feature type="compositionally biased region" description="Basic and acidic residues" evidence="1">
    <location>
        <begin position="112"/>
        <end position="127"/>
    </location>
</feature>
<evidence type="ECO:0000313" key="3">
    <source>
        <dbReference type="EMBL" id="CEP24382.1"/>
    </source>
</evidence>
<accession>A0A0H5C8N5</accession>
<dbReference type="EMBL" id="CDQK01000006">
    <property type="protein sequence ID" value="CEP24382.1"/>
    <property type="molecule type" value="Genomic_DNA"/>
</dbReference>
<evidence type="ECO:0000256" key="1">
    <source>
        <dbReference type="SAM" id="MobiDB-lite"/>
    </source>
</evidence>
<feature type="compositionally biased region" description="Polar residues" evidence="1">
    <location>
        <begin position="294"/>
        <end position="310"/>
    </location>
</feature>
<name>A0A0H5C8N5_CYBJN</name>
<feature type="compositionally biased region" description="Polar residues" evidence="1">
    <location>
        <begin position="81"/>
        <end position="95"/>
    </location>
</feature>
<dbReference type="AlphaFoldDB" id="A0A0H5C8N5"/>
<evidence type="ECO:0000313" key="4">
    <source>
        <dbReference type="Proteomes" id="UP000038830"/>
    </source>
</evidence>
<reference evidence="4" key="1">
    <citation type="journal article" date="2015" name="J. Biotechnol.">
        <title>The structure of the Cyberlindnera jadinii genome and its relation to Candida utilis analyzed by the occurrence of single nucleotide polymorphisms.</title>
        <authorList>
            <person name="Rupp O."/>
            <person name="Brinkrolf K."/>
            <person name="Buerth C."/>
            <person name="Kunigo M."/>
            <person name="Schneider J."/>
            <person name="Jaenicke S."/>
            <person name="Goesmann A."/>
            <person name="Puehler A."/>
            <person name="Jaeger K.-E."/>
            <person name="Ernst J.F."/>
        </authorList>
    </citation>
    <scope>NUCLEOTIDE SEQUENCE [LARGE SCALE GENOMIC DNA]</scope>
    <source>
        <strain evidence="4">ATCC 18201 / CBS 1600 / BCRC 20928 / JCM 3617 / NBRC 0987 / NRRL Y-1542</strain>
    </source>
</reference>
<feature type="region of interest" description="Disordered" evidence="1">
    <location>
        <begin position="61"/>
        <end position="167"/>
    </location>
</feature>
<feature type="compositionally biased region" description="Low complexity" evidence="1">
    <location>
        <begin position="278"/>
        <end position="287"/>
    </location>
</feature>
<feature type="compositionally biased region" description="Basic and acidic residues" evidence="1">
    <location>
        <begin position="210"/>
        <end position="227"/>
    </location>
</feature>
<dbReference type="Proteomes" id="UP000038830">
    <property type="component" value="Unassembled WGS sequence"/>
</dbReference>
<feature type="compositionally biased region" description="Polar residues" evidence="1">
    <location>
        <begin position="194"/>
        <end position="204"/>
    </location>
</feature>
<feature type="compositionally biased region" description="Basic and acidic residues" evidence="1">
    <location>
        <begin position="311"/>
        <end position="322"/>
    </location>
</feature>
<gene>
    <name evidence="3" type="ORF">BN1211_5192</name>
</gene>
<proteinExistence type="predicted"/>
<feature type="signal peptide" evidence="2">
    <location>
        <begin position="1"/>
        <end position="21"/>
    </location>
</feature>
<organism evidence="3 4">
    <name type="scientific">Cyberlindnera jadinii (strain ATCC 18201 / CBS 1600 / BCRC 20928 / JCM 3617 / NBRC 0987 / NRRL Y-1542)</name>
    <name type="common">Torula yeast</name>
    <name type="synonym">Candida utilis</name>
    <dbReference type="NCBI Taxonomy" id="983966"/>
    <lineage>
        <taxon>Eukaryota</taxon>
        <taxon>Fungi</taxon>
        <taxon>Dikarya</taxon>
        <taxon>Ascomycota</taxon>
        <taxon>Saccharomycotina</taxon>
        <taxon>Saccharomycetes</taxon>
        <taxon>Phaffomycetales</taxon>
        <taxon>Phaffomycetaceae</taxon>
        <taxon>Cyberlindnera</taxon>
    </lineage>
</organism>